<sequence>MPTPALQSESPGPVPLTHHEILGLVEPFSRRGWSVDLAASDRSQRRLRFKPIQHPDQPFVGSTLTETLVLEYPEAGHFRLQRLVADARGLCSSLEIEGPDAGLLLEQIEAIEVGRQMVAASEVPIARSYRLIPIAADDNHPAHWQLQLQRAESWVEGVVLTLNAKTGRKMPADLELRAEQEQRLRVPADLLAVLGWEWRPMRELGKRWRGSVRVAAAEPERTRDIESKLARAVTHLAKTLRSSPADFHSRWQGARWRVTFQRSIPMLIGIALLGAAPLIQFLSLETESLTRMFIFHAPPLLLIGIFMMRELPVIEIPPLPRRLIGRAWFVEDAKGPLGSPTAQGAEAG</sequence>
<name>A0AAJ0X979_9GAMM</name>
<dbReference type="AlphaFoldDB" id="A0AAJ0X979"/>
<comment type="caution">
    <text evidence="1">The sequence shown here is derived from an EMBL/GenBank/DDBJ whole genome shotgun (WGS) entry which is preliminary data.</text>
</comment>
<dbReference type="Proteomes" id="UP001296776">
    <property type="component" value="Unassembled WGS sequence"/>
</dbReference>
<dbReference type="RefSeq" id="WP_207173390.1">
    <property type="nucleotide sequence ID" value="NZ_NRSJ01000005.1"/>
</dbReference>
<protein>
    <submittedName>
        <fullName evidence="1">Uncharacterized protein</fullName>
    </submittedName>
</protein>
<accession>A0AAJ0X979</accession>
<dbReference type="EMBL" id="NRSJ01000005">
    <property type="protein sequence ID" value="MBK1703760.1"/>
    <property type="molecule type" value="Genomic_DNA"/>
</dbReference>
<proteinExistence type="predicted"/>
<keyword evidence="2" id="KW-1185">Reference proteome</keyword>
<evidence type="ECO:0000313" key="1">
    <source>
        <dbReference type="EMBL" id="MBK1703760.1"/>
    </source>
</evidence>
<organism evidence="1 2">
    <name type="scientific">Halochromatium glycolicum</name>
    <dbReference type="NCBI Taxonomy" id="85075"/>
    <lineage>
        <taxon>Bacteria</taxon>
        <taxon>Pseudomonadati</taxon>
        <taxon>Pseudomonadota</taxon>
        <taxon>Gammaproteobacteria</taxon>
        <taxon>Chromatiales</taxon>
        <taxon>Chromatiaceae</taxon>
        <taxon>Halochromatium</taxon>
    </lineage>
</organism>
<gene>
    <name evidence="1" type="ORF">CKO40_04185</name>
</gene>
<reference evidence="1" key="1">
    <citation type="submission" date="2017-08" db="EMBL/GenBank/DDBJ databases">
        <authorList>
            <person name="Imhoff J.F."/>
            <person name="Rahn T."/>
            <person name="Kuenzel S."/>
            <person name="Neulinger S.C."/>
        </authorList>
    </citation>
    <scope>NUCLEOTIDE SEQUENCE</scope>
    <source>
        <strain evidence="1">DSM 11080</strain>
    </source>
</reference>
<evidence type="ECO:0000313" key="2">
    <source>
        <dbReference type="Proteomes" id="UP001296776"/>
    </source>
</evidence>
<reference evidence="1" key="2">
    <citation type="journal article" date="2020" name="Microorganisms">
        <title>Osmotic Adaptation and Compatible Solute Biosynthesis of Phototrophic Bacteria as Revealed from Genome Analyses.</title>
        <authorList>
            <person name="Imhoff J.F."/>
            <person name="Rahn T."/>
            <person name="Kunzel S."/>
            <person name="Keller A."/>
            <person name="Neulinger S.C."/>
        </authorList>
    </citation>
    <scope>NUCLEOTIDE SEQUENCE</scope>
    <source>
        <strain evidence="1">DSM 11080</strain>
    </source>
</reference>